<reference evidence="3" key="2">
    <citation type="submission" date="2007-04" db="EMBL/GenBank/DDBJ databases">
        <title>The genome of the human body louse.</title>
        <authorList>
            <consortium name="The Human Body Louse Genome Consortium"/>
            <person name="Kirkness E."/>
            <person name="Walenz B."/>
            <person name="Hass B."/>
            <person name="Bruggner R."/>
            <person name="Strausberg R."/>
        </authorList>
    </citation>
    <scope>NUCLEOTIDE SEQUENCE</scope>
    <source>
        <strain evidence="3">USDA</strain>
    </source>
</reference>
<dbReference type="FunCoup" id="E0VND4">
    <property type="interactions" value="596"/>
</dbReference>
<feature type="domain" description="XPG N-terminal" evidence="2">
    <location>
        <begin position="1"/>
        <end position="96"/>
    </location>
</feature>
<organism>
    <name type="scientific">Pediculus humanus subsp. corporis</name>
    <name type="common">Body louse</name>
    <dbReference type="NCBI Taxonomy" id="121224"/>
    <lineage>
        <taxon>Eukaryota</taxon>
        <taxon>Metazoa</taxon>
        <taxon>Ecdysozoa</taxon>
        <taxon>Arthropoda</taxon>
        <taxon>Hexapoda</taxon>
        <taxon>Insecta</taxon>
        <taxon>Pterygota</taxon>
        <taxon>Neoptera</taxon>
        <taxon>Paraneoptera</taxon>
        <taxon>Psocodea</taxon>
        <taxon>Troctomorpha</taxon>
        <taxon>Phthiraptera</taxon>
        <taxon>Anoplura</taxon>
        <taxon>Pediculidae</taxon>
        <taxon>Pediculus</taxon>
    </lineage>
</organism>
<dbReference type="Proteomes" id="UP000009046">
    <property type="component" value="Unassembled WGS sequence"/>
</dbReference>
<dbReference type="EnsemblMetazoa" id="PHUM625790-RA">
    <property type="protein sequence ID" value="PHUM625790-PA"/>
    <property type="gene ID" value="PHUM625790"/>
</dbReference>
<dbReference type="InterPro" id="IPR026832">
    <property type="entry name" value="Asteroid"/>
</dbReference>
<dbReference type="SUPFAM" id="SSF88723">
    <property type="entry name" value="PIN domain-like"/>
    <property type="match status" value="1"/>
</dbReference>
<dbReference type="CDD" id="cd18676">
    <property type="entry name" value="PIN_asteroid-like"/>
    <property type="match status" value="1"/>
</dbReference>
<dbReference type="KEGG" id="phu:Phum_PHUM625790"/>
<dbReference type="InterPro" id="IPR006085">
    <property type="entry name" value="XPG_DNA_repair_N"/>
</dbReference>
<accession>E0VND4</accession>
<dbReference type="Gene3D" id="3.40.50.1010">
    <property type="entry name" value="5'-nuclease"/>
    <property type="match status" value="1"/>
</dbReference>
<dbReference type="GeneID" id="8239236"/>
<dbReference type="RefSeq" id="XP_002427628.1">
    <property type="nucleotide sequence ID" value="XM_002427583.1"/>
</dbReference>
<dbReference type="eggNOG" id="ENOG502QQRA">
    <property type="taxonomic scope" value="Eukaryota"/>
</dbReference>
<evidence type="ECO:0000259" key="2">
    <source>
        <dbReference type="Pfam" id="PF00752"/>
    </source>
</evidence>
<evidence type="ECO:0000256" key="1">
    <source>
        <dbReference type="ARBA" id="ARBA00007398"/>
    </source>
</evidence>
<dbReference type="EMBL" id="AAZO01003873">
    <property type="status" value="NOT_ANNOTATED_CDS"/>
    <property type="molecule type" value="Genomic_DNA"/>
</dbReference>
<dbReference type="PANTHER" id="PTHR15665">
    <property type="entry name" value="ASTEROID PROTEIN"/>
    <property type="match status" value="1"/>
</dbReference>
<name>E0VND4_PEDHC</name>
<sequence length="569" mass="65427">MGVRGLNTYIADRSTLYLKPYELCDTYLIIDGKCIAYQLYLSYCNNYGIFGGDYDEYYKVVKKFFSKLLQCNVTPFVLLDGGHEEKKLKTIYNRGKEKVLGLKLISNGFYSNKFTPIFLSSTFVSVLNDLNILCMRCDYEADGEIATIAKALNCPVLSFDSDFFIYDVVYIPFSTVNITPVEKKSSEKEKIKYYMQCSVFEVTNFLNAHDGFDKSLLPILVTLLGNDYVDSSIFHKFFDHVIMGKNKNASFTQRKIQGVINWLKKENFETAKAGILKHLRKIDAPKVLRAINQSISDYDSAFLSSPVYTQVSQILEIKKIDGSFLKEKKSNINLPIPLSNSYSKAHIPSFVMDLITLGSYYTHFQIEDIRSSSSHFVSLDLIQAISVILHKYSVKKSNKFKLYACFKGMYCPILVENIFTEFLSNINLDEVLILPKSSRAELLYKIVDFDEDDIITVESFPSDWSIFLISYVYWIKSMDLSITQAHIYSLFFMAVANKVVQKRTGYYENSSAFMKSNKNFLNENNGTTIKVNNDLKSFTEMVNSLKKYECLLFQKLLIPLRNDDKNNYK</sequence>
<dbReference type="PANTHER" id="PTHR15665:SF1">
    <property type="entry name" value="PROTEIN ASTEROID HOMOLOG 1"/>
    <property type="match status" value="1"/>
</dbReference>
<dbReference type="EMBL" id="DS235336">
    <property type="protein sequence ID" value="EEB14890.1"/>
    <property type="molecule type" value="Genomic_DNA"/>
</dbReference>
<evidence type="ECO:0000313" key="3">
    <source>
        <dbReference type="EMBL" id="EEB14890.1"/>
    </source>
</evidence>
<dbReference type="OMA" id="DARCWYE"/>
<dbReference type="STRING" id="121224.E0VND4"/>
<dbReference type="Pfam" id="PF00752">
    <property type="entry name" value="XPG_N"/>
    <property type="match status" value="1"/>
</dbReference>
<evidence type="ECO:0000313" key="5">
    <source>
        <dbReference type="Proteomes" id="UP000009046"/>
    </source>
</evidence>
<dbReference type="AlphaFoldDB" id="E0VND4"/>
<comment type="similarity">
    <text evidence="1">Belongs to the asteroid family.</text>
</comment>
<keyword evidence="5" id="KW-1185">Reference proteome</keyword>
<dbReference type="OrthoDB" id="25987at2759"/>
<reference evidence="3" key="1">
    <citation type="submission" date="2007-04" db="EMBL/GenBank/DDBJ databases">
        <title>Annotation of Pediculus humanus corporis strain USDA.</title>
        <authorList>
            <person name="Kirkness E."/>
            <person name="Hannick L."/>
            <person name="Hass B."/>
            <person name="Bruggner R."/>
            <person name="Lawson D."/>
            <person name="Bidwell S."/>
            <person name="Joardar V."/>
            <person name="Caler E."/>
            <person name="Walenz B."/>
            <person name="Inman J."/>
            <person name="Schobel S."/>
            <person name="Galinsky K."/>
            <person name="Amedeo P."/>
            <person name="Strausberg R."/>
        </authorList>
    </citation>
    <scope>NUCLEOTIDE SEQUENCE</scope>
    <source>
        <strain evidence="3">USDA</strain>
    </source>
</reference>
<protein>
    <recommendedName>
        <fullName evidence="2">XPG N-terminal domain-containing protein</fullName>
    </recommendedName>
</protein>
<dbReference type="InterPro" id="IPR029060">
    <property type="entry name" value="PIN-like_dom_sf"/>
</dbReference>
<proteinExistence type="inferred from homology"/>
<evidence type="ECO:0000313" key="4">
    <source>
        <dbReference type="EnsemblMetazoa" id="PHUM625790-PA"/>
    </source>
</evidence>
<gene>
    <name evidence="4" type="primary">8239236</name>
    <name evidence="3" type="ORF">Phum_PHUM625790</name>
</gene>
<dbReference type="GO" id="GO:0004518">
    <property type="term" value="F:nuclease activity"/>
    <property type="evidence" value="ECO:0007669"/>
    <property type="project" value="InterPro"/>
</dbReference>
<dbReference type="HOGENOM" id="CLU_017330_0_0_1"/>
<dbReference type="InParanoid" id="E0VND4"/>
<dbReference type="CTD" id="8239236"/>
<reference evidence="4" key="3">
    <citation type="submission" date="2021-02" db="UniProtKB">
        <authorList>
            <consortium name="EnsemblMetazoa"/>
        </authorList>
    </citation>
    <scope>IDENTIFICATION</scope>
    <source>
        <strain evidence="4">USDA</strain>
    </source>
</reference>
<dbReference type="VEuPathDB" id="VectorBase:PHUM625790"/>